<keyword evidence="2" id="KW-0540">Nuclease</keyword>
<gene>
    <name evidence="2" type="ORF">ACFSM5_15810</name>
</gene>
<comment type="caution">
    <text evidence="2">The sequence shown here is derived from an EMBL/GenBank/DDBJ whole genome shotgun (WGS) entry which is preliminary data.</text>
</comment>
<dbReference type="InterPro" id="IPR013520">
    <property type="entry name" value="Ribonucl_H"/>
</dbReference>
<keyword evidence="2" id="KW-0269">Exonuclease</keyword>
<evidence type="ECO:0000313" key="2">
    <source>
        <dbReference type="EMBL" id="MFD2264370.1"/>
    </source>
</evidence>
<dbReference type="InterPro" id="IPR012337">
    <property type="entry name" value="RNaseH-like_sf"/>
</dbReference>
<protein>
    <submittedName>
        <fullName evidence="2">3'-5' exonuclease</fullName>
        <ecNumber evidence="2">3.1.-.-</ecNumber>
    </submittedName>
</protein>
<dbReference type="GO" id="GO:0004527">
    <property type="term" value="F:exonuclease activity"/>
    <property type="evidence" value="ECO:0007669"/>
    <property type="project" value="UniProtKB-KW"/>
</dbReference>
<evidence type="ECO:0000259" key="1">
    <source>
        <dbReference type="SMART" id="SM00479"/>
    </source>
</evidence>
<proteinExistence type="predicted"/>
<organism evidence="2 3">
    <name type="scientific">Lacibacterium aquatile</name>
    <dbReference type="NCBI Taxonomy" id="1168082"/>
    <lineage>
        <taxon>Bacteria</taxon>
        <taxon>Pseudomonadati</taxon>
        <taxon>Pseudomonadota</taxon>
        <taxon>Alphaproteobacteria</taxon>
        <taxon>Rhodospirillales</taxon>
        <taxon>Rhodospirillaceae</taxon>
    </lineage>
</organism>
<dbReference type="RefSeq" id="WP_379877452.1">
    <property type="nucleotide sequence ID" value="NZ_JBHUIP010000013.1"/>
</dbReference>
<dbReference type="EMBL" id="JBHUIP010000013">
    <property type="protein sequence ID" value="MFD2264370.1"/>
    <property type="molecule type" value="Genomic_DNA"/>
</dbReference>
<sequence>MRRMWCGPHDPDPVVAQIGAVRLGLEGDYPLLGSYRAFIPPVDRFGERYPLDPYFTNLTGITEADIQTEGVPLEKALADLDTFAEGGDFWSWGKDELNMLAISCYALGIQPPIPARRFDNAAKLLLASGMPLEDLATVNSGRLADYHGIDHPPLRGHDALDDALSIAYTLQHLLRVGKLEAQAFHRS</sequence>
<keyword evidence="2" id="KW-0378">Hydrolase</keyword>
<dbReference type="Proteomes" id="UP001597295">
    <property type="component" value="Unassembled WGS sequence"/>
</dbReference>
<keyword evidence="3" id="KW-1185">Reference proteome</keyword>
<dbReference type="SUPFAM" id="SSF53098">
    <property type="entry name" value="Ribonuclease H-like"/>
    <property type="match status" value="1"/>
</dbReference>
<dbReference type="SMART" id="SM00479">
    <property type="entry name" value="EXOIII"/>
    <property type="match status" value="1"/>
</dbReference>
<dbReference type="EC" id="3.1.-.-" evidence="2"/>
<accession>A0ABW5DYS5</accession>
<name>A0ABW5DYS5_9PROT</name>
<reference evidence="3" key="1">
    <citation type="journal article" date="2019" name="Int. J. Syst. Evol. Microbiol.">
        <title>The Global Catalogue of Microorganisms (GCM) 10K type strain sequencing project: providing services to taxonomists for standard genome sequencing and annotation.</title>
        <authorList>
            <consortium name="The Broad Institute Genomics Platform"/>
            <consortium name="The Broad Institute Genome Sequencing Center for Infectious Disease"/>
            <person name="Wu L."/>
            <person name="Ma J."/>
        </authorList>
    </citation>
    <scope>NUCLEOTIDE SEQUENCE [LARGE SCALE GENOMIC DNA]</scope>
    <source>
        <strain evidence="3">CGMCC 1.19062</strain>
    </source>
</reference>
<dbReference type="InterPro" id="IPR047201">
    <property type="entry name" value="ERI-1_3'hExo-like"/>
</dbReference>
<feature type="domain" description="Exonuclease" evidence="1">
    <location>
        <begin position="2"/>
        <end position="179"/>
    </location>
</feature>
<evidence type="ECO:0000313" key="3">
    <source>
        <dbReference type="Proteomes" id="UP001597295"/>
    </source>
</evidence>
<dbReference type="InterPro" id="IPR036397">
    <property type="entry name" value="RNaseH_sf"/>
</dbReference>
<dbReference type="CDD" id="cd06133">
    <property type="entry name" value="ERI-1_3'hExo_like"/>
    <property type="match status" value="1"/>
</dbReference>
<dbReference type="Gene3D" id="3.30.420.10">
    <property type="entry name" value="Ribonuclease H-like superfamily/Ribonuclease H"/>
    <property type="match status" value="1"/>
</dbReference>